<dbReference type="CDD" id="cd00761">
    <property type="entry name" value="Glyco_tranf_GTA_type"/>
    <property type="match status" value="1"/>
</dbReference>
<keyword evidence="2 4" id="KW-0808">Transferase</keyword>
<reference evidence="4 5" key="1">
    <citation type="submission" date="2018-02" db="EMBL/GenBank/DDBJ databases">
        <title>The draft genome of Sphingobacterium sp. 5JN-11.</title>
        <authorList>
            <person name="Liu L."/>
            <person name="Li L."/>
            <person name="Liang L."/>
            <person name="Zhang X."/>
            <person name="Wang T."/>
        </authorList>
    </citation>
    <scope>NUCLEOTIDE SEQUENCE [LARGE SCALE GENOMIC DNA]</scope>
    <source>
        <strain evidence="4 5">5JN-11</strain>
    </source>
</reference>
<evidence type="ECO:0000256" key="2">
    <source>
        <dbReference type="ARBA" id="ARBA00022679"/>
    </source>
</evidence>
<gene>
    <name evidence="4" type="ORF">C5745_06830</name>
</gene>
<dbReference type="InterPro" id="IPR001173">
    <property type="entry name" value="Glyco_trans_2-like"/>
</dbReference>
<evidence type="ECO:0000259" key="3">
    <source>
        <dbReference type="Pfam" id="PF00535"/>
    </source>
</evidence>
<keyword evidence="5" id="KW-1185">Reference proteome</keyword>
<evidence type="ECO:0000313" key="5">
    <source>
        <dbReference type="Proteomes" id="UP000239711"/>
    </source>
</evidence>
<dbReference type="Gene3D" id="3.90.550.10">
    <property type="entry name" value="Spore Coat Polysaccharide Biosynthesis Protein SpsA, Chain A"/>
    <property type="match status" value="1"/>
</dbReference>
<dbReference type="OrthoDB" id="1114838at2"/>
<proteinExistence type="predicted"/>
<dbReference type="Pfam" id="PF00535">
    <property type="entry name" value="Glycos_transf_2"/>
    <property type="match status" value="1"/>
</dbReference>
<sequence length="335" mass="39390">MREMLKDIYVSVIIPVYNAVDTLHGCLESLGKQTYPYLELIFINDNSEDGSLMALIDFAASLKESETVVVKVISHDVNQGVAVARNTGLEHAAGEYIYYIDADDWIDENAIQIAVAEAERTAADIVGFDWYLSFAKKERLMQQPGFSSPKEAIVKMLEGRMRWNLWIFLVRRSLYEAHIIRFTPQMNMGEDMMVMFKLFSLAEKVSHLPQALYHYGQSNEESLTKVYADKHIQEVTQNMNEVERFLTVGRYADLVRTKLDLLKLNIKLPLLISDERDRYQKWRYWFPESNRYAWKNRVQSLRIRLIQWAAWKRQFWIVKLHYHGVIRLLYGVIYR</sequence>
<organism evidence="4 5">
    <name type="scientific">Sphingobacterium haloxyli</name>
    <dbReference type="NCBI Taxonomy" id="2100533"/>
    <lineage>
        <taxon>Bacteria</taxon>
        <taxon>Pseudomonadati</taxon>
        <taxon>Bacteroidota</taxon>
        <taxon>Sphingobacteriia</taxon>
        <taxon>Sphingobacteriales</taxon>
        <taxon>Sphingobacteriaceae</taxon>
        <taxon>Sphingobacterium</taxon>
    </lineage>
</organism>
<feature type="domain" description="Glycosyltransferase 2-like" evidence="3">
    <location>
        <begin position="11"/>
        <end position="150"/>
    </location>
</feature>
<accession>A0A2S9J637</accession>
<dbReference type="SUPFAM" id="SSF53448">
    <property type="entry name" value="Nucleotide-diphospho-sugar transferases"/>
    <property type="match status" value="1"/>
</dbReference>
<dbReference type="PANTHER" id="PTHR22916">
    <property type="entry name" value="GLYCOSYLTRANSFERASE"/>
    <property type="match status" value="1"/>
</dbReference>
<dbReference type="AlphaFoldDB" id="A0A2S9J637"/>
<name>A0A2S9J637_9SPHI</name>
<protein>
    <submittedName>
        <fullName evidence="4">Glycosyl transferase family A</fullName>
    </submittedName>
</protein>
<dbReference type="Proteomes" id="UP000239711">
    <property type="component" value="Unassembled WGS sequence"/>
</dbReference>
<keyword evidence="1" id="KW-0328">Glycosyltransferase</keyword>
<dbReference type="InterPro" id="IPR029044">
    <property type="entry name" value="Nucleotide-diphossugar_trans"/>
</dbReference>
<comment type="caution">
    <text evidence="4">The sequence shown here is derived from an EMBL/GenBank/DDBJ whole genome shotgun (WGS) entry which is preliminary data.</text>
</comment>
<dbReference type="EMBL" id="PVBQ01000004">
    <property type="protein sequence ID" value="PRD48214.1"/>
    <property type="molecule type" value="Genomic_DNA"/>
</dbReference>
<evidence type="ECO:0000256" key="1">
    <source>
        <dbReference type="ARBA" id="ARBA00022676"/>
    </source>
</evidence>
<dbReference type="PANTHER" id="PTHR22916:SF51">
    <property type="entry name" value="GLYCOSYLTRANSFERASE EPSH-RELATED"/>
    <property type="match status" value="1"/>
</dbReference>
<evidence type="ECO:0000313" key="4">
    <source>
        <dbReference type="EMBL" id="PRD48214.1"/>
    </source>
</evidence>
<dbReference type="GO" id="GO:0016758">
    <property type="term" value="F:hexosyltransferase activity"/>
    <property type="evidence" value="ECO:0007669"/>
    <property type="project" value="UniProtKB-ARBA"/>
</dbReference>